<dbReference type="AlphaFoldDB" id="A0A967EGE8"/>
<feature type="transmembrane region" description="Helical" evidence="1">
    <location>
        <begin position="28"/>
        <end position="47"/>
    </location>
</feature>
<feature type="domain" description="RNase NYN" evidence="2">
    <location>
        <begin position="64"/>
        <end position="174"/>
    </location>
</feature>
<keyword evidence="1" id="KW-0472">Membrane</keyword>
<dbReference type="Gene3D" id="3.40.50.11980">
    <property type="match status" value="1"/>
</dbReference>
<proteinExistence type="predicted"/>
<dbReference type="PROSITE" id="PS50890">
    <property type="entry name" value="PUA"/>
    <property type="match status" value="1"/>
</dbReference>
<keyword evidence="4" id="KW-1185">Reference proteome</keyword>
<comment type="caution">
    <text evidence="3">The sequence shown here is derived from an EMBL/GenBank/DDBJ whole genome shotgun (WGS) entry which is preliminary data.</text>
</comment>
<dbReference type="Pfam" id="PF11977">
    <property type="entry name" value="RNase_Zc3h12a"/>
    <property type="match status" value="1"/>
</dbReference>
<dbReference type="EMBL" id="JAAORB010000019">
    <property type="protein sequence ID" value="NHQ74866.1"/>
    <property type="molecule type" value="Genomic_DNA"/>
</dbReference>
<organism evidence="3 4">
    <name type="scientific">Roseovarius gahaiensis</name>
    <dbReference type="NCBI Taxonomy" id="2716691"/>
    <lineage>
        <taxon>Bacteria</taxon>
        <taxon>Pseudomonadati</taxon>
        <taxon>Pseudomonadota</taxon>
        <taxon>Alphaproteobacteria</taxon>
        <taxon>Rhodobacterales</taxon>
        <taxon>Roseobacteraceae</taxon>
        <taxon>Roseovarius</taxon>
    </lineage>
</organism>
<evidence type="ECO:0000259" key="2">
    <source>
        <dbReference type="Pfam" id="PF11977"/>
    </source>
</evidence>
<gene>
    <name evidence="3" type="ORF">HAT86_10370</name>
</gene>
<name>A0A967EGE8_9RHOB</name>
<evidence type="ECO:0000256" key="1">
    <source>
        <dbReference type="SAM" id="Phobius"/>
    </source>
</evidence>
<evidence type="ECO:0000313" key="4">
    <source>
        <dbReference type="Proteomes" id="UP000639775"/>
    </source>
</evidence>
<reference evidence="3" key="1">
    <citation type="submission" date="2020-03" db="EMBL/GenBank/DDBJ databases">
        <title>Roseovarius gahaiensis sp. nov., isolated from Gahai Saline Lake, China.</title>
        <authorList>
            <person name="Sun X."/>
        </authorList>
    </citation>
    <scope>NUCLEOTIDE SEQUENCE</scope>
    <source>
        <strain evidence="3">GH877</strain>
    </source>
</reference>
<dbReference type="Proteomes" id="UP000639775">
    <property type="component" value="Unassembled WGS sequence"/>
</dbReference>
<dbReference type="InterPro" id="IPR021869">
    <property type="entry name" value="RNase_Zc3h12_NYN"/>
</dbReference>
<sequence length="198" mass="21817">MIVPLLLLVLSCAAIAVGLVLPDAQDIVLIAGPSALAALILLLKALFAPRSKAIRPSQDAPETWVILDCSNVMHWKDETPRVETLHEVLTEVKRRGLTPGVVFDANAGYLLAGRFLNDRDFGHILDLPRDRVMVVSKGHPADPTILTAARDLKARIVSNDRFRDWADDHPELRQPGLLIRGQYRGDRLILDMDAPATV</sequence>
<keyword evidence="1" id="KW-1133">Transmembrane helix</keyword>
<evidence type="ECO:0000313" key="3">
    <source>
        <dbReference type="EMBL" id="NHQ74866.1"/>
    </source>
</evidence>
<protein>
    <recommendedName>
        <fullName evidence="2">RNase NYN domain-containing protein</fullName>
    </recommendedName>
</protein>
<keyword evidence="1" id="KW-0812">Transmembrane</keyword>
<accession>A0A967EGE8</accession>
<dbReference type="RefSeq" id="WP_167196915.1">
    <property type="nucleotide sequence ID" value="NZ_JAAORB010000019.1"/>
</dbReference>